<protein>
    <recommendedName>
        <fullName evidence="5">Neuropeptide</fullName>
    </recommendedName>
</protein>
<dbReference type="Proteomes" id="UP001152798">
    <property type="component" value="Chromosome 4"/>
</dbReference>
<reference evidence="3" key="1">
    <citation type="submission" date="2022-01" db="EMBL/GenBank/DDBJ databases">
        <authorList>
            <person name="King R."/>
        </authorList>
    </citation>
    <scope>NUCLEOTIDE SEQUENCE</scope>
</reference>
<feature type="region of interest" description="Disordered" evidence="1">
    <location>
        <begin position="87"/>
        <end position="129"/>
    </location>
</feature>
<feature type="signal peptide" evidence="2">
    <location>
        <begin position="1"/>
        <end position="21"/>
    </location>
</feature>
<dbReference type="AlphaFoldDB" id="A0A9P0H9Y8"/>
<organism evidence="3 4">
    <name type="scientific">Nezara viridula</name>
    <name type="common">Southern green stink bug</name>
    <name type="synonym">Cimex viridulus</name>
    <dbReference type="NCBI Taxonomy" id="85310"/>
    <lineage>
        <taxon>Eukaryota</taxon>
        <taxon>Metazoa</taxon>
        <taxon>Ecdysozoa</taxon>
        <taxon>Arthropoda</taxon>
        <taxon>Hexapoda</taxon>
        <taxon>Insecta</taxon>
        <taxon>Pterygota</taxon>
        <taxon>Neoptera</taxon>
        <taxon>Paraneoptera</taxon>
        <taxon>Hemiptera</taxon>
        <taxon>Heteroptera</taxon>
        <taxon>Panheteroptera</taxon>
        <taxon>Pentatomomorpha</taxon>
        <taxon>Pentatomoidea</taxon>
        <taxon>Pentatomidae</taxon>
        <taxon>Pentatominae</taxon>
        <taxon>Nezara</taxon>
    </lineage>
</organism>
<sequence length="204" mass="23165">MMLFMVLQGVLMFVCQSVVDSRGPHHPHGSPHYRPTPGSPKITMDADLLHDTGHIQEDLGKSANIEDLNKLSPEELEFQYFKHEDTTEAADKEPGNHAPPTPSDFKSSPSTHEGNIFQNPNPNIQHRLPAQISPHSSTKCQSYVDFFRGRNMSTSSQDEVIIKAIEQRQSLKDDFFLIKKMDINLMGRFVIVSRNIVENKREKK</sequence>
<name>A0A9P0H9Y8_NEZVI</name>
<evidence type="ECO:0000313" key="3">
    <source>
        <dbReference type="EMBL" id="CAH1398105.1"/>
    </source>
</evidence>
<keyword evidence="2" id="KW-0732">Signal</keyword>
<evidence type="ECO:0000313" key="4">
    <source>
        <dbReference type="Proteomes" id="UP001152798"/>
    </source>
</evidence>
<keyword evidence="4" id="KW-1185">Reference proteome</keyword>
<feature type="chain" id="PRO_5040112949" description="Neuropeptide" evidence="2">
    <location>
        <begin position="22"/>
        <end position="204"/>
    </location>
</feature>
<evidence type="ECO:0000256" key="2">
    <source>
        <dbReference type="SAM" id="SignalP"/>
    </source>
</evidence>
<gene>
    <name evidence="3" type="ORF">NEZAVI_LOCUS7825</name>
</gene>
<evidence type="ECO:0000256" key="1">
    <source>
        <dbReference type="SAM" id="MobiDB-lite"/>
    </source>
</evidence>
<evidence type="ECO:0008006" key="5">
    <source>
        <dbReference type="Google" id="ProtNLM"/>
    </source>
</evidence>
<dbReference type="EMBL" id="OV725080">
    <property type="protein sequence ID" value="CAH1398105.1"/>
    <property type="molecule type" value="Genomic_DNA"/>
</dbReference>
<feature type="compositionally biased region" description="Polar residues" evidence="1">
    <location>
        <begin position="104"/>
        <end position="124"/>
    </location>
</feature>
<accession>A0A9P0H9Y8</accession>
<proteinExistence type="predicted"/>